<reference evidence="1" key="1">
    <citation type="submission" date="2021-05" db="EMBL/GenBank/DDBJ databases">
        <authorList>
            <person name="Alioto T."/>
            <person name="Alioto T."/>
            <person name="Gomez Garrido J."/>
        </authorList>
    </citation>
    <scope>NUCLEOTIDE SEQUENCE</scope>
</reference>
<protein>
    <submittedName>
        <fullName evidence="1">Uncharacterized protein</fullName>
    </submittedName>
</protein>
<name>A0A8D8QNR2_9HEMI</name>
<proteinExistence type="predicted"/>
<organism evidence="1">
    <name type="scientific">Cacopsylla melanoneura</name>
    <dbReference type="NCBI Taxonomy" id="428564"/>
    <lineage>
        <taxon>Eukaryota</taxon>
        <taxon>Metazoa</taxon>
        <taxon>Ecdysozoa</taxon>
        <taxon>Arthropoda</taxon>
        <taxon>Hexapoda</taxon>
        <taxon>Insecta</taxon>
        <taxon>Pterygota</taxon>
        <taxon>Neoptera</taxon>
        <taxon>Paraneoptera</taxon>
        <taxon>Hemiptera</taxon>
        <taxon>Sternorrhyncha</taxon>
        <taxon>Psylloidea</taxon>
        <taxon>Psyllidae</taxon>
        <taxon>Psyllinae</taxon>
        <taxon>Cacopsylla</taxon>
    </lineage>
</organism>
<accession>A0A8D8QNR2</accession>
<evidence type="ECO:0000313" key="1">
    <source>
        <dbReference type="EMBL" id="CAG6635425.1"/>
    </source>
</evidence>
<dbReference type="EMBL" id="HBUF01089953">
    <property type="protein sequence ID" value="CAG6635425.1"/>
    <property type="molecule type" value="Transcribed_RNA"/>
</dbReference>
<dbReference type="AlphaFoldDB" id="A0A8D8QNR2"/>
<sequence length="103" mass="11750">MVATCLPLHYPSVPIVSTLSETSLSEISTSNRIHATLATVEIVAVQTRFVYHSRFVHVLRGTFQPRHGMFHALRGTFHRTFYTPMLVHQGSLIHSRQRQSDLH</sequence>